<protein>
    <submittedName>
        <fullName evidence="2">VWA domain-containing protein</fullName>
    </submittedName>
</protein>
<dbReference type="Proteomes" id="UP000316125">
    <property type="component" value="Chromosome"/>
</dbReference>
<feature type="compositionally biased region" description="Acidic residues" evidence="1">
    <location>
        <begin position="330"/>
        <end position="341"/>
    </location>
</feature>
<organism evidence="2 3">
    <name type="scientific">Microbacterium foliorum</name>
    <dbReference type="NCBI Taxonomy" id="104336"/>
    <lineage>
        <taxon>Bacteria</taxon>
        <taxon>Bacillati</taxon>
        <taxon>Actinomycetota</taxon>
        <taxon>Actinomycetes</taxon>
        <taxon>Micrococcales</taxon>
        <taxon>Microbacteriaceae</taxon>
        <taxon>Microbacterium</taxon>
    </lineage>
</organism>
<feature type="region of interest" description="Disordered" evidence="1">
    <location>
        <begin position="321"/>
        <end position="345"/>
    </location>
</feature>
<name>A0A4Y5YS29_9MICO</name>
<proteinExistence type="predicted"/>
<evidence type="ECO:0000313" key="2">
    <source>
        <dbReference type="EMBL" id="QDE35701.1"/>
    </source>
</evidence>
<gene>
    <name evidence="2" type="ORF">FIV50_13430</name>
</gene>
<dbReference type="OrthoDB" id="974562at2"/>
<reference evidence="2 3" key="1">
    <citation type="submission" date="2019-06" db="EMBL/GenBank/DDBJ databases">
        <title>Complete genome of Microbacterium foliorum M2.</title>
        <authorList>
            <person name="Cao G."/>
        </authorList>
    </citation>
    <scope>NUCLEOTIDE SEQUENCE [LARGE SCALE GENOMIC DNA]</scope>
    <source>
        <strain evidence="2 3">M2</strain>
    </source>
</reference>
<dbReference type="SUPFAM" id="SSF53300">
    <property type="entry name" value="vWA-like"/>
    <property type="match status" value="1"/>
</dbReference>
<evidence type="ECO:0000256" key="1">
    <source>
        <dbReference type="SAM" id="MobiDB-lite"/>
    </source>
</evidence>
<sequence length="624" mass="66837">MKAPADRLPLSDDARAAWERALALWRVRLDDPAVRPGAADEHGAPAWFSFPPSVTVDPHYLAERGLSDELWSMFAHEIGHHVLAPSTRIDALKIDHQMAKAIAAVSLHSNPGEGARRLSNLWSDLLVNTRLAQLQRAEPGIAATSTRDLGIVRLGRALYPAPQGSTDRLWWVYCRAYELLWQLPSGTLCALEPPPRPARTLAQNSLVPLSRIPEKHREKERLLREAQAESARVAAELAGATATNPGVDAALIADTVRTFGTDPVSGAARFGVIAAPYLAELEGAAQSGAREPVSGCGVDDAPATAEELGRILADQRLRDDLPRHPGMVLDPDDEDAAEEVSDAGSRKDGQRLTIARTLALYSESGEDAVLAAWYRNEAARWVRPYTRPAPATPIGGIPGPDELWEVGDALADLDWPLTMRSGTVIPGVTTRRRSELDDEPLVQETSLELDLYIDSSGSMTHPRQGSPAVLAGTILALSILRGGGRVRVTSFSGAGDVAGMPRFGRDPSEIVAAISLFFGRSTSFPLDLYSARYAGLPAAGEDAPRHVVVLSDDGLVSMFGVGNEPYAGVARAVREVLTTGTLVLMDPRHQVATLAERDGYDVVYLRTMAEAPAACAALAAALHG</sequence>
<dbReference type="EMBL" id="CP041040">
    <property type="protein sequence ID" value="QDE35701.1"/>
    <property type="molecule type" value="Genomic_DNA"/>
</dbReference>
<evidence type="ECO:0000313" key="3">
    <source>
        <dbReference type="Proteomes" id="UP000316125"/>
    </source>
</evidence>
<accession>A0A4Y5YS29</accession>
<dbReference type="InterPro" id="IPR036465">
    <property type="entry name" value="vWFA_dom_sf"/>
</dbReference>
<dbReference type="AlphaFoldDB" id="A0A4Y5YS29"/>
<dbReference type="RefSeq" id="WP_140037869.1">
    <property type="nucleotide sequence ID" value="NZ_CP041040.1"/>
</dbReference>